<reference evidence="2 3" key="1">
    <citation type="submission" date="2019-08" db="EMBL/GenBank/DDBJ databases">
        <title>Bacillus genomes from the desert of Cuatro Cienegas, Coahuila.</title>
        <authorList>
            <person name="Olmedo-Alvarez G."/>
        </authorList>
    </citation>
    <scope>NUCLEOTIDE SEQUENCE [LARGE SCALE GENOMIC DNA]</scope>
    <source>
        <strain evidence="2 3">CH446_14T</strain>
    </source>
</reference>
<name>A0A5D4RJY0_9BACI</name>
<proteinExistence type="predicted"/>
<gene>
    <name evidence="2" type="ORF">FZD51_03430</name>
</gene>
<accession>A0A5D4RJY0</accession>
<evidence type="ECO:0000256" key="1">
    <source>
        <dbReference type="SAM" id="MobiDB-lite"/>
    </source>
</evidence>
<protein>
    <submittedName>
        <fullName evidence="2">YtxH domain-containing protein</fullName>
    </submittedName>
</protein>
<evidence type="ECO:0000313" key="2">
    <source>
        <dbReference type="EMBL" id="TYS51109.1"/>
    </source>
</evidence>
<organism evidence="2 3">
    <name type="scientific">Bacillus infantis</name>
    <dbReference type="NCBI Taxonomy" id="324767"/>
    <lineage>
        <taxon>Bacteria</taxon>
        <taxon>Bacillati</taxon>
        <taxon>Bacillota</taxon>
        <taxon>Bacilli</taxon>
        <taxon>Bacillales</taxon>
        <taxon>Bacillaceae</taxon>
        <taxon>Bacillus</taxon>
    </lineage>
</organism>
<feature type="region of interest" description="Disordered" evidence="1">
    <location>
        <begin position="108"/>
        <end position="134"/>
    </location>
</feature>
<dbReference type="AlphaFoldDB" id="A0A5D4RJY0"/>
<dbReference type="Proteomes" id="UP000322139">
    <property type="component" value="Unassembled WGS sequence"/>
</dbReference>
<dbReference type="EMBL" id="VTER01000002">
    <property type="protein sequence ID" value="TYS51109.1"/>
    <property type="molecule type" value="Genomic_DNA"/>
</dbReference>
<sequence length="134" mass="14567">MERGISMGKTKLLQGMLLGAIAGGALSLFDRETRRAVLETSRKTAGSAAYYIKNPSKAAESVKQTASSIRTTIEQVTEDVAFITEKVEELREVTPQVVDIVQETRSAFSKESKKAALAEDEPLKKTSGISTEEE</sequence>
<comment type="caution">
    <text evidence="2">The sequence shown here is derived from an EMBL/GenBank/DDBJ whole genome shotgun (WGS) entry which is preliminary data.</text>
</comment>
<feature type="compositionally biased region" description="Basic and acidic residues" evidence="1">
    <location>
        <begin position="108"/>
        <end position="124"/>
    </location>
</feature>
<evidence type="ECO:0000313" key="3">
    <source>
        <dbReference type="Proteomes" id="UP000322139"/>
    </source>
</evidence>